<feature type="domain" description="MDMPI C-terminal" evidence="1">
    <location>
        <begin position="154"/>
        <end position="254"/>
    </location>
</feature>
<dbReference type="SUPFAM" id="SSF109854">
    <property type="entry name" value="DinB/YfiT-like putative metalloenzymes"/>
    <property type="match status" value="1"/>
</dbReference>
<dbReference type="InterPro" id="IPR034660">
    <property type="entry name" value="DinB/YfiT-like"/>
</dbReference>
<proteinExistence type="predicted"/>
<sequence length="262" mass="28020">MSSDAAPTAPALDVRAALLGENARLAELVRTADHGTEIPTCPGWTLTQLLRHVGRGHRWAATMISERVTEALDPRQVPGGKPPADLDGTVAWLRESAQAVLDAVDAVGPEAPVWTFTGPKPAAWWIRRRLHEETAHRADAQLALGQDSDLDPALAADGLSEWLDLVAARRGRTLLPEGGTLHLHATDGDLGAAGEWTIRPDGVGERAGIVWEHGHAKGTVAVRGPAAVLYLATLRRLPVDDPRLEVFGDRSAFDGWLAATPF</sequence>
<dbReference type="GO" id="GO:0016853">
    <property type="term" value="F:isomerase activity"/>
    <property type="evidence" value="ECO:0007669"/>
    <property type="project" value="UniProtKB-KW"/>
</dbReference>
<evidence type="ECO:0000259" key="2">
    <source>
        <dbReference type="Pfam" id="PF11716"/>
    </source>
</evidence>
<evidence type="ECO:0000259" key="1">
    <source>
        <dbReference type="Pfam" id="PF07398"/>
    </source>
</evidence>
<keyword evidence="3" id="KW-0413">Isomerase</keyword>
<comment type="caution">
    <text evidence="3">The sequence shown here is derived from an EMBL/GenBank/DDBJ whole genome shotgun (WGS) entry which is preliminary data.</text>
</comment>
<dbReference type="Gene3D" id="1.20.120.450">
    <property type="entry name" value="dinb family like domain"/>
    <property type="match status" value="1"/>
</dbReference>
<organism evidence="3 4">
    <name type="scientific">Pseudonocardia lutea</name>
    <dbReference type="NCBI Taxonomy" id="2172015"/>
    <lineage>
        <taxon>Bacteria</taxon>
        <taxon>Bacillati</taxon>
        <taxon>Actinomycetota</taxon>
        <taxon>Actinomycetes</taxon>
        <taxon>Pseudonocardiales</taxon>
        <taxon>Pseudonocardiaceae</taxon>
        <taxon>Pseudonocardia</taxon>
    </lineage>
</organism>
<dbReference type="EMBL" id="JBHSQK010000007">
    <property type="protein sequence ID" value="MFC5947362.1"/>
    <property type="molecule type" value="Genomic_DNA"/>
</dbReference>
<evidence type="ECO:0000313" key="4">
    <source>
        <dbReference type="Proteomes" id="UP001596119"/>
    </source>
</evidence>
<dbReference type="InterPro" id="IPR017517">
    <property type="entry name" value="Maleyloyr_isom"/>
</dbReference>
<keyword evidence="4" id="KW-1185">Reference proteome</keyword>
<dbReference type="RefSeq" id="WP_379564143.1">
    <property type="nucleotide sequence ID" value="NZ_JBHSQK010000007.1"/>
</dbReference>
<dbReference type="InterPro" id="IPR024344">
    <property type="entry name" value="MDMPI_metal-binding"/>
</dbReference>
<dbReference type="PANTHER" id="PTHR40758:SF1">
    <property type="entry name" value="CONSERVED PROTEIN"/>
    <property type="match status" value="1"/>
</dbReference>
<evidence type="ECO:0000313" key="3">
    <source>
        <dbReference type="EMBL" id="MFC5947362.1"/>
    </source>
</evidence>
<dbReference type="PANTHER" id="PTHR40758">
    <property type="entry name" value="CONSERVED PROTEIN"/>
    <property type="match status" value="1"/>
</dbReference>
<name>A0ABW1I157_9PSEU</name>
<dbReference type="Pfam" id="PF11716">
    <property type="entry name" value="MDMPI_N"/>
    <property type="match status" value="1"/>
</dbReference>
<gene>
    <name evidence="3" type="ORF">ACFQH9_03600</name>
</gene>
<protein>
    <submittedName>
        <fullName evidence="3">Maleylpyruvate isomerase family mycothiol-dependent enzyme</fullName>
    </submittedName>
</protein>
<dbReference type="NCBIfam" id="TIGR03083">
    <property type="entry name" value="maleylpyruvate isomerase family mycothiol-dependent enzyme"/>
    <property type="match status" value="1"/>
</dbReference>
<dbReference type="InterPro" id="IPR010872">
    <property type="entry name" value="MDMPI_C-term_domain"/>
</dbReference>
<feature type="domain" description="Mycothiol-dependent maleylpyruvate isomerase metal-binding" evidence="2">
    <location>
        <begin position="19"/>
        <end position="141"/>
    </location>
</feature>
<dbReference type="Proteomes" id="UP001596119">
    <property type="component" value="Unassembled WGS sequence"/>
</dbReference>
<reference evidence="4" key="1">
    <citation type="journal article" date="2019" name="Int. J. Syst. Evol. Microbiol.">
        <title>The Global Catalogue of Microorganisms (GCM) 10K type strain sequencing project: providing services to taxonomists for standard genome sequencing and annotation.</title>
        <authorList>
            <consortium name="The Broad Institute Genomics Platform"/>
            <consortium name="The Broad Institute Genome Sequencing Center for Infectious Disease"/>
            <person name="Wu L."/>
            <person name="Ma J."/>
        </authorList>
    </citation>
    <scope>NUCLEOTIDE SEQUENCE [LARGE SCALE GENOMIC DNA]</scope>
    <source>
        <strain evidence="4">CGMCC 4.7397</strain>
    </source>
</reference>
<dbReference type="Pfam" id="PF07398">
    <property type="entry name" value="MDMPI_C"/>
    <property type="match status" value="1"/>
</dbReference>
<accession>A0ABW1I157</accession>